<dbReference type="Gene3D" id="1.25.40.10">
    <property type="entry name" value="Tetratricopeptide repeat domain"/>
    <property type="match status" value="1"/>
</dbReference>
<dbReference type="Pfam" id="PF01464">
    <property type="entry name" value="SLT"/>
    <property type="match status" value="1"/>
</dbReference>
<comment type="similarity">
    <text evidence="2">Belongs to the virb1 family.</text>
</comment>
<evidence type="ECO:0000313" key="6">
    <source>
        <dbReference type="Proteomes" id="UP000197065"/>
    </source>
</evidence>
<evidence type="ECO:0000256" key="3">
    <source>
        <dbReference type="ARBA" id="ARBA00022729"/>
    </source>
</evidence>
<dbReference type="GO" id="GO:0016020">
    <property type="term" value="C:membrane"/>
    <property type="evidence" value="ECO:0007669"/>
    <property type="project" value="InterPro"/>
</dbReference>
<dbReference type="AlphaFoldDB" id="A0A212PYB4"/>
<dbReference type="PANTHER" id="PTHR37423">
    <property type="entry name" value="SOLUBLE LYTIC MUREIN TRANSGLYCOSYLASE-RELATED"/>
    <property type="match status" value="1"/>
</dbReference>
<dbReference type="InterPro" id="IPR023346">
    <property type="entry name" value="Lysozyme-like_dom_sf"/>
</dbReference>
<gene>
    <name evidence="5" type="ORF">SAMN07250955_101159</name>
</gene>
<dbReference type="PROSITE" id="PS00922">
    <property type="entry name" value="TRANSGLYCOSYLASE"/>
    <property type="match status" value="1"/>
</dbReference>
<dbReference type="SUPFAM" id="SSF53955">
    <property type="entry name" value="Lysozyme-like"/>
    <property type="match status" value="1"/>
</dbReference>
<keyword evidence="3" id="KW-0732">Signal</keyword>
<dbReference type="GO" id="GO:0004553">
    <property type="term" value="F:hydrolase activity, hydrolyzing O-glycosyl compounds"/>
    <property type="evidence" value="ECO:0007669"/>
    <property type="project" value="InterPro"/>
</dbReference>
<evidence type="ECO:0000313" key="5">
    <source>
        <dbReference type="EMBL" id="SNB51979.1"/>
    </source>
</evidence>
<dbReference type="GO" id="GO:0042597">
    <property type="term" value="C:periplasmic space"/>
    <property type="evidence" value="ECO:0007669"/>
    <property type="project" value="InterPro"/>
</dbReference>
<comment type="similarity">
    <text evidence="1">Belongs to the transglycosylase Slt family.</text>
</comment>
<protein>
    <submittedName>
        <fullName evidence="5">Soluble lytic murein transglycosylase</fullName>
    </submittedName>
</protein>
<dbReference type="InterPro" id="IPR008258">
    <property type="entry name" value="Transglycosylase_SLT_dom_1"/>
</dbReference>
<organism evidence="5 6">
    <name type="scientific">Arboricoccus pini</name>
    <dbReference type="NCBI Taxonomy" id="1963835"/>
    <lineage>
        <taxon>Bacteria</taxon>
        <taxon>Pseudomonadati</taxon>
        <taxon>Pseudomonadota</taxon>
        <taxon>Alphaproteobacteria</taxon>
        <taxon>Geminicoccales</taxon>
        <taxon>Geminicoccaceae</taxon>
        <taxon>Arboricoccus</taxon>
    </lineage>
</organism>
<accession>A0A212PYB4</accession>
<reference evidence="5 6" key="1">
    <citation type="submission" date="2017-06" db="EMBL/GenBank/DDBJ databases">
        <authorList>
            <person name="Kim H.J."/>
            <person name="Triplett B.A."/>
        </authorList>
    </citation>
    <scope>NUCLEOTIDE SEQUENCE [LARGE SCALE GENOMIC DNA]</scope>
    <source>
        <strain evidence="5 6">B29T1</strain>
    </source>
</reference>
<dbReference type="InterPro" id="IPR008939">
    <property type="entry name" value="Lytic_TGlycosylase_superhlx_U"/>
</dbReference>
<dbReference type="GO" id="GO:0000270">
    <property type="term" value="P:peptidoglycan metabolic process"/>
    <property type="evidence" value="ECO:0007669"/>
    <property type="project" value="InterPro"/>
</dbReference>
<dbReference type="EMBL" id="FYEH01000001">
    <property type="protein sequence ID" value="SNB51979.1"/>
    <property type="molecule type" value="Genomic_DNA"/>
</dbReference>
<dbReference type="InterPro" id="IPR000189">
    <property type="entry name" value="Transglyc_AS"/>
</dbReference>
<name>A0A212PYB4_9PROT</name>
<evidence type="ECO:0000256" key="2">
    <source>
        <dbReference type="ARBA" id="ARBA00009387"/>
    </source>
</evidence>
<feature type="domain" description="Transglycosylase SLT" evidence="4">
    <location>
        <begin position="348"/>
        <end position="449"/>
    </location>
</feature>
<dbReference type="PANTHER" id="PTHR37423:SF5">
    <property type="entry name" value="SOLUBLE LYTIC MUREIN TRANSGLYCOSYLASE"/>
    <property type="match status" value="1"/>
</dbReference>
<dbReference type="Proteomes" id="UP000197065">
    <property type="component" value="Unassembled WGS sequence"/>
</dbReference>
<dbReference type="CDD" id="cd13401">
    <property type="entry name" value="Slt70-like"/>
    <property type="match status" value="1"/>
</dbReference>
<dbReference type="InterPro" id="IPR011990">
    <property type="entry name" value="TPR-like_helical_dom_sf"/>
</dbReference>
<evidence type="ECO:0000259" key="4">
    <source>
        <dbReference type="Pfam" id="PF01464"/>
    </source>
</evidence>
<proteinExistence type="inferred from homology"/>
<dbReference type="Gene3D" id="1.10.530.10">
    <property type="match status" value="1"/>
</dbReference>
<keyword evidence="6" id="KW-1185">Reference proteome</keyword>
<sequence length="538" mass="57183">MAATGLLVWQAAGPIDHAFAADARPAARVQSVVVTRGLDRLTSPLSDADLARYRDIFALLDAGQVSRVAPLMAGIQNRLLEGHVQAMVFVSRGYKPSYDELVSWLQRYGDLPEAGAVYQSALQMRPRGAMAPPAPLSNNVANTVTNSGAYLPGPLDSRDREVRAAFKAGLDAWRARNYQSAAQLFSAMAQRTDLGGEERAASAVWAARADMRSGRPQQVVRLLDIAVGASQDFYGMVAQALLGGPVLSPAGQAGLPGSNALAGVTHEPAAQRAVALAKLGLPDLADEELRGLAAHLPSDRAPAVAALAETLQLPGARSRVNQVTLEHVAVRSDPSAFPMPDYVPDSGFAIDRALLFAIMRAESGFRPNAGSRAGARGLMQLMPATARSVAQWAGISYKGAKSLRDPGKNLDLGQAYVQRLLESPTAGVSLIHLLASYNAGDGAVGNWMDGPLADASDDPLLFIEAIPYAETRQYVKKVLLNLWTYSEQMGQPHPSLRALAENKWPEPDVTQPATQMAGYSGGGGYRIQNVDTSIGSYR</sequence>
<dbReference type="SUPFAM" id="SSF48435">
    <property type="entry name" value="Bacterial muramidases"/>
    <property type="match status" value="2"/>
</dbReference>
<evidence type="ECO:0000256" key="1">
    <source>
        <dbReference type="ARBA" id="ARBA00007734"/>
    </source>
</evidence>
<dbReference type="GO" id="GO:0008933">
    <property type="term" value="F:peptidoglycan lytic transglycosylase activity"/>
    <property type="evidence" value="ECO:0007669"/>
    <property type="project" value="InterPro"/>
</dbReference>
<dbReference type="RefSeq" id="WP_165769348.1">
    <property type="nucleotide sequence ID" value="NZ_FYEH01000001.1"/>
</dbReference>